<gene>
    <name evidence="2" type="ORF">DS957_014440</name>
</gene>
<proteinExistence type="predicted"/>
<evidence type="ECO:0000256" key="1">
    <source>
        <dbReference type="SAM" id="SignalP"/>
    </source>
</evidence>
<comment type="caution">
    <text evidence="2">The sequence shown here is derived from an EMBL/GenBank/DDBJ whole genome shotgun (WGS) entry which is preliminary data.</text>
</comment>
<protein>
    <submittedName>
        <fullName evidence="2">YjbH domain-containing protein</fullName>
    </submittedName>
</protein>
<evidence type="ECO:0000313" key="3">
    <source>
        <dbReference type="Proteomes" id="UP000253437"/>
    </source>
</evidence>
<dbReference type="Pfam" id="PF06082">
    <property type="entry name" value="YjbH"/>
    <property type="match status" value="1"/>
</dbReference>
<name>A0A8B3DHB6_VIBHA</name>
<accession>A0A8B3DHB6</accession>
<organism evidence="2 3">
    <name type="scientific">Vibrio harveyi</name>
    <name type="common">Beneckea harveyi</name>
    <dbReference type="NCBI Taxonomy" id="669"/>
    <lineage>
        <taxon>Bacteria</taxon>
        <taxon>Pseudomonadati</taxon>
        <taxon>Pseudomonadota</taxon>
        <taxon>Gammaproteobacteria</taxon>
        <taxon>Vibrionales</taxon>
        <taxon>Vibrionaceae</taxon>
        <taxon>Vibrio</taxon>
    </lineage>
</organism>
<feature type="signal peptide" evidence="1">
    <location>
        <begin position="1"/>
        <end position="20"/>
    </location>
</feature>
<keyword evidence="1" id="KW-0732">Signal</keyword>
<feature type="chain" id="PRO_5032661983" evidence="1">
    <location>
        <begin position="21"/>
        <end position="739"/>
    </location>
</feature>
<evidence type="ECO:0000313" key="2">
    <source>
        <dbReference type="EMBL" id="RIW11773.1"/>
    </source>
</evidence>
<dbReference type="Proteomes" id="UP000253437">
    <property type="component" value="Unassembled WGS sequence"/>
</dbReference>
<dbReference type="RefSeq" id="WP_114092363.1">
    <property type="nucleotide sequence ID" value="NZ_QOUW02000051.1"/>
</dbReference>
<dbReference type="EMBL" id="QOUW02000051">
    <property type="protein sequence ID" value="RIW11773.1"/>
    <property type="molecule type" value="Genomic_DNA"/>
</dbReference>
<dbReference type="AlphaFoldDB" id="A0A8B3DHB6"/>
<dbReference type="InterPro" id="IPR010344">
    <property type="entry name" value="YbjH"/>
</dbReference>
<sequence length="739" mass="83824">MNLIRTSLSLSLMGPALVWAQDIPFEAPPLQPSQMDFGGVGLMQMPTGRMAPEGEFNFAVTGSDEYLFYNVTLQVMPWLETTIRYTMVNDLSYSSDPSFSGDTKYTDKGIDFKVRLLQESEYLPELSVGVRDFAGTGLFDGEFVAATKRYSNPNLGTFDFTLGMGWGYLGTRNNISNPACKISDSFCERSSDYKGNGGSVDFERWFKGPAALFGGLEYQTLHAPLRFKLEYDSNDYSEDFPVTHPRARPGVDMTPHTPWNFGILYRLGNMADLRLSYERGDTLVAGVSLYTNFNDMPSFWRDTPTPEVEDKQPEQLSDVDWERVTEELDKIAGYQNTQLYVEDNTVSVVGEQKKYRDRNEAHEKAAAVLYNEMPDNIDTFTINERSRGLIGDQTVISKEKYRDFAEVNYINPNIEDATSTSSDKPQGKPAYDGFERFDWGFSPKLAQTLGNPEEFYLFSVGLSGSASYWLTDNLEIGGSLYWDWYNNYDKFNYVTPPDGTSIPRVRTMFRAYQNEHAVTMSNLQLTWFQEYSDTMDQQFYAGYLESMFAGVGTEFLYRPKGANWAIGADVNLISQRDPQSYFGVYDEKWQYVPEYGRPFQVVDKGFTGFVSGYYYPQWDFLQDLMIQVDVGQFLAGDIGTQVNVSKQFKSGVIAGAFASISDLSADEFGEGSFTKGFYISIPFDIMTVKPSNNRAFFSWQPLTRDGGQKLGRKYSLIELTDERNPWYQRPNASNASNAE</sequence>
<reference evidence="2 3" key="1">
    <citation type="submission" date="2018-08" db="EMBL/GenBank/DDBJ databases">
        <title>Vibrio harveyi strains pathogenic to white snook Centropomus viridis Lockington (1877) and potential probiotic bacteria.</title>
        <authorList>
            <person name="Soto-Rodriguez S."/>
            <person name="Gomez-Gil B."/>
            <person name="Lozano-Olvera R."/>
        </authorList>
    </citation>
    <scope>NUCLEOTIDE SEQUENCE [LARGE SCALE GENOMIC DNA]</scope>
    <source>
        <strain evidence="2 3">CAIM 1508</strain>
    </source>
</reference>